<reference evidence="1" key="1">
    <citation type="submission" date="2022-04" db="EMBL/GenBank/DDBJ databases">
        <title>Jade perch genome.</title>
        <authorList>
            <person name="Chao B."/>
        </authorList>
    </citation>
    <scope>NUCLEOTIDE SEQUENCE</scope>
    <source>
        <strain evidence="1">CB-2022</strain>
    </source>
</reference>
<gene>
    <name evidence="1" type="ORF">L3Q82_000570</name>
</gene>
<name>A0ACB8WFF4_9TELE</name>
<comment type="caution">
    <text evidence="1">The sequence shown here is derived from an EMBL/GenBank/DDBJ whole genome shotgun (WGS) entry which is preliminary data.</text>
</comment>
<accession>A0ACB8WFF4</accession>
<evidence type="ECO:0000313" key="2">
    <source>
        <dbReference type="Proteomes" id="UP000831701"/>
    </source>
</evidence>
<proteinExistence type="predicted"/>
<keyword evidence="2" id="KW-1185">Reference proteome</keyword>
<evidence type="ECO:0000313" key="1">
    <source>
        <dbReference type="EMBL" id="KAI3366415.1"/>
    </source>
</evidence>
<protein>
    <submittedName>
        <fullName evidence="1">Uncharacterized protein</fullName>
    </submittedName>
</protein>
<sequence length="71" mass="7876">MKKKVSLFEEQQDSRPPSRGEEEDKEDDVEEKEKDSPLVALAPDVSIPEEQPPATTDVSACLAFQCLDEGL</sequence>
<organism evidence="1 2">
    <name type="scientific">Scortum barcoo</name>
    <name type="common">barcoo grunter</name>
    <dbReference type="NCBI Taxonomy" id="214431"/>
    <lineage>
        <taxon>Eukaryota</taxon>
        <taxon>Metazoa</taxon>
        <taxon>Chordata</taxon>
        <taxon>Craniata</taxon>
        <taxon>Vertebrata</taxon>
        <taxon>Euteleostomi</taxon>
        <taxon>Actinopterygii</taxon>
        <taxon>Neopterygii</taxon>
        <taxon>Teleostei</taxon>
        <taxon>Neoteleostei</taxon>
        <taxon>Acanthomorphata</taxon>
        <taxon>Eupercaria</taxon>
        <taxon>Centrarchiformes</taxon>
        <taxon>Terapontoidei</taxon>
        <taxon>Terapontidae</taxon>
        <taxon>Scortum</taxon>
    </lineage>
</organism>
<dbReference type="EMBL" id="CM041540">
    <property type="protein sequence ID" value="KAI3366415.1"/>
    <property type="molecule type" value="Genomic_DNA"/>
</dbReference>
<dbReference type="Proteomes" id="UP000831701">
    <property type="component" value="Chromosome 10"/>
</dbReference>